<evidence type="ECO:0000256" key="12">
    <source>
        <dbReference type="ARBA" id="ARBA00023273"/>
    </source>
</evidence>
<gene>
    <name evidence="15" type="ORF">WA026_000601</name>
</gene>
<dbReference type="InterPro" id="IPR026983">
    <property type="entry name" value="DHC"/>
</dbReference>
<evidence type="ECO:0000256" key="3">
    <source>
        <dbReference type="ARBA" id="ARBA00022490"/>
    </source>
</evidence>
<reference evidence="15 16" key="1">
    <citation type="submission" date="2023-03" db="EMBL/GenBank/DDBJ databases">
        <title>Genome insight into feeding habits of ladybird beetles.</title>
        <authorList>
            <person name="Li H.-S."/>
            <person name="Huang Y.-H."/>
            <person name="Pang H."/>
        </authorList>
    </citation>
    <scope>NUCLEOTIDE SEQUENCE [LARGE SCALE GENOMIC DNA]</scope>
    <source>
        <strain evidence="15">SYSU_2023b</strain>
        <tissue evidence="15">Whole body</tissue>
    </source>
</reference>
<dbReference type="Gene3D" id="1.20.920.20">
    <property type="match status" value="1"/>
</dbReference>
<keyword evidence="5" id="KW-0547">Nucleotide-binding</keyword>
<dbReference type="PANTHER" id="PTHR22878">
    <property type="entry name" value="DYNEIN HEAVY CHAIN 6, AXONEMAL-LIKE-RELATED"/>
    <property type="match status" value="1"/>
</dbReference>
<keyword evidence="3" id="KW-0963">Cytoplasm</keyword>
<name>A0AAW1V823_9CUCU</name>
<comment type="caution">
    <text evidence="15">The sequence shown here is derived from an EMBL/GenBank/DDBJ whole genome shotgun (WGS) entry which is preliminary data.</text>
</comment>
<evidence type="ECO:0000256" key="8">
    <source>
        <dbReference type="ARBA" id="ARBA00023054"/>
    </source>
</evidence>
<keyword evidence="10" id="KW-0505">Motor protein</keyword>
<evidence type="ECO:0000256" key="5">
    <source>
        <dbReference type="ARBA" id="ARBA00022741"/>
    </source>
</evidence>
<evidence type="ECO:0000256" key="9">
    <source>
        <dbReference type="ARBA" id="ARBA00023069"/>
    </source>
</evidence>
<sequence length="436" mass="49437">MDDLVEKMEYYLHEYNLISKSPMNLVMFQFAIEHVSRVSRVLTQPNGNCLLVGIGGSGRHSAVKMASFMAEYNVYEIELSRNYGIIEWRDDLKKLLLKAGTEGKTTTFLFADTQISDELFIEDINTVLNTADVPNLYAPDEKGEILEKMQAAAKDSPKKIDSTPLALYNYFIERVKSNLHVALCMSPIGDAFRVRCRMFPSLINGCTIDWFTKWPDDALERVADMFFAEMDIDSEMIRKCVSICQYFHITVQELSDRFKTEKQRITYITPTSYLELIQTFKSLYYLKVEQITTQRNRYETGLDKLDFAAGQVSIMQNELRELQPKLIIASAKTDKLMIKIEQDTVVVEKQKEIVGADEAVANEAAAAAQAIKDDCESDLSEAIPALEAALDALNTLKPADITIVKSMKNPPSGVKLVMEAVSYIFSFWKRSHHAVM</sequence>
<organism evidence="15 16">
    <name type="scientific">Henosepilachna vigintioctopunctata</name>
    <dbReference type="NCBI Taxonomy" id="420089"/>
    <lineage>
        <taxon>Eukaryota</taxon>
        <taxon>Metazoa</taxon>
        <taxon>Ecdysozoa</taxon>
        <taxon>Arthropoda</taxon>
        <taxon>Hexapoda</taxon>
        <taxon>Insecta</taxon>
        <taxon>Pterygota</taxon>
        <taxon>Neoptera</taxon>
        <taxon>Endopterygota</taxon>
        <taxon>Coleoptera</taxon>
        <taxon>Polyphaga</taxon>
        <taxon>Cucujiformia</taxon>
        <taxon>Coccinelloidea</taxon>
        <taxon>Coccinellidae</taxon>
        <taxon>Epilachninae</taxon>
        <taxon>Epilachnini</taxon>
        <taxon>Henosepilachna</taxon>
    </lineage>
</organism>
<dbReference type="GO" id="GO:0005524">
    <property type="term" value="F:ATP binding"/>
    <property type="evidence" value="ECO:0007669"/>
    <property type="project" value="UniProtKB-KW"/>
</dbReference>
<dbReference type="InterPro" id="IPR024743">
    <property type="entry name" value="Dynein_HC_stalk"/>
</dbReference>
<dbReference type="GO" id="GO:0005930">
    <property type="term" value="C:axoneme"/>
    <property type="evidence" value="ECO:0007669"/>
    <property type="project" value="UniProtKB-SubCell"/>
</dbReference>
<comment type="subcellular location">
    <subcellularLocation>
        <location evidence="1">Cytoplasm</location>
        <location evidence="1">Cytoskeleton</location>
        <location evidence="1">Cilium axoneme</location>
    </subcellularLocation>
</comment>
<evidence type="ECO:0000313" key="16">
    <source>
        <dbReference type="Proteomes" id="UP001431783"/>
    </source>
</evidence>
<evidence type="ECO:0000256" key="1">
    <source>
        <dbReference type="ARBA" id="ARBA00004430"/>
    </source>
</evidence>
<feature type="domain" description="Dynein heavy chain coiled coil stalk" evidence="13">
    <location>
        <begin position="297"/>
        <end position="422"/>
    </location>
</feature>
<dbReference type="InterPro" id="IPR024317">
    <property type="entry name" value="Dynein_heavy_chain_D4_dom"/>
</dbReference>
<evidence type="ECO:0000256" key="2">
    <source>
        <dbReference type="ARBA" id="ARBA00008887"/>
    </source>
</evidence>
<keyword evidence="16" id="KW-1185">Reference proteome</keyword>
<comment type="similarity">
    <text evidence="2">Belongs to the dynein heavy chain family.</text>
</comment>
<dbReference type="Gene3D" id="3.40.50.300">
    <property type="entry name" value="P-loop containing nucleotide triphosphate hydrolases"/>
    <property type="match status" value="1"/>
</dbReference>
<evidence type="ECO:0008006" key="17">
    <source>
        <dbReference type="Google" id="ProtNLM"/>
    </source>
</evidence>
<evidence type="ECO:0000256" key="11">
    <source>
        <dbReference type="ARBA" id="ARBA00023212"/>
    </source>
</evidence>
<dbReference type="Pfam" id="PF12780">
    <property type="entry name" value="AAA_8"/>
    <property type="match status" value="1"/>
</dbReference>
<accession>A0AAW1V823</accession>
<proteinExistence type="inferred from homology"/>
<dbReference type="FunFam" id="3.40.50.300:FF:002141">
    <property type="entry name" value="Dynein heavy chain"/>
    <property type="match status" value="1"/>
</dbReference>
<keyword evidence="7" id="KW-0243">Dynein</keyword>
<keyword evidence="9" id="KW-0969">Cilium</keyword>
<evidence type="ECO:0000259" key="14">
    <source>
        <dbReference type="Pfam" id="PF12780"/>
    </source>
</evidence>
<evidence type="ECO:0000256" key="4">
    <source>
        <dbReference type="ARBA" id="ARBA00022701"/>
    </source>
</evidence>
<dbReference type="Gene3D" id="1.20.920.30">
    <property type="match status" value="1"/>
</dbReference>
<dbReference type="GO" id="GO:0045505">
    <property type="term" value="F:dynein intermediate chain binding"/>
    <property type="evidence" value="ECO:0007669"/>
    <property type="project" value="InterPro"/>
</dbReference>
<dbReference type="GO" id="GO:0007018">
    <property type="term" value="P:microtubule-based movement"/>
    <property type="evidence" value="ECO:0007669"/>
    <property type="project" value="InterPro"/>
</dbReference>
<evidence type="ECO:0000256" key="10">
    <source>
        <dbReference type="ARBA" id="ARBA00023175"/>
    </source>
</evidence>
<keyword evidence="6" id="KW-0067">ATP-binding</keyword>
<evidence type="ECO:0000313" key="15">
    <source>
        <dbReference type="EMBL" id="KAK9888346.1"/>
    </source>
</evidence>
<dbReference type="GO" id="GO:0051959">
    <property type="term" value="F:dynein light intermediate chain binding"/>
    <property type="evidence" value="ECO:0007669"/>
    <property type="project" value="InterPro"/>
</dbReference>
<dbReference type="EMBL" id="JARQZJ010000121">
    <property type="protein sequence ID" value="KAK9888346.1"/>
    <property type="molecule type" value="Genomic_DNA"/>
</dbReference>
<keyword evidence="12" id="KW-0966">Cell projection</keyword>
<evidence type="ECO:0000259" key="13">
    <source>
        <dbReference type="Pfam" id="PF12777"/>
    </source>
</evidence>
<dbReference type="PANTHER" id="PTHR22878:SF70">
    <property type="entry name" value="DYNEIN HEAVY CHAIN 2, AXONEMAL"/>
    <property type="match status" value="1"/>
</dbReference>
<dbReference type="Proteomes" id="UP001431783">
    <property type="component" value="Unassembled WGS sequence"/>
</dbReference>
<dbReference type="GO" id="GO:0005874">
    <property type="term" value="C:microtubule"/>
    <property type="evidence" value="ECO:0007669"/>
    <property type="project" value="UniProtKB-KW"/>
</dbReference>
<protein>
    <recommendedName>
        <fullName evidence="17">Dynein heavy chain</fullName>
    </recommendedName>
</protein>
<dbReference type="Pfam" id="PF12777">
    <property type="entry name" value="MT"/>
    <property type="match status" value="1"/>
</dbReference>
<evidence type="ECO:0000256" key="6">
    <source>
        <dbReference type="ARBA" id="ARBA00022840"/>
    </source>
</evidence>
<dbReference type="SUPFAM" id="SSF52540">
    <property type="entry name" value="P-loop containing nucleoside triphosphate hydrolases"/>
    <property type="match status" value="1"/>
</dbReference>
<keyword evidence="4" id="KW-0493">Microtubule</keyword>
<dbReference type="AlphaFoldDB" id="A0AAW1V823"/>
<dbReference type="InterPro" id="IPR027417">
    <property type="entry name" value="P-loop_NTPase"/>
</dbReference>
<dbReference type="GO" id="GO:0030286">
    <property type="term" value="C:dynein complex"/>
    <property type="evidence" value="ECO:0007669"/>
    <property type="project" value="UniProtKB-KW"/>
</dbReference>
<keyword evidence="8" id="KW-0175">Coiled coil</keyword>
<keyword evidence="11" id="KW-0206">Cytoskeleton</keyword>
<feature type="domain" description="Dynein heavy chain AAA module D4" evidence="14">
    <location>
        <begin position="23"/>
        <end position="283"/>
    </location>
</feature>
<evidence type="ECO:0000256" key="7">
    <source>
        <dbReference type="ARBA" id="ARBA00023017"/>
    </source>
</evidence>